<dbReference type="PANTHER" id="PTHR24251">
    <property type="entry name" value="OVOCHYMASE-RELATED"/>
    <property type="match status" value="1"/>
</dbReference>
<dbReference type="InterPro" id="IPR035914">
    <property type="entry name" value="Sperma_CUB_dom_sf"/>
</dbReference>
<sequence>MYMVFQSDCSVQRKGFNATHKTLCGGRLLATDTPKYLYSHAKYDELNYDNNIECEWRIAAKEGKRVKFYFISFEIEDETDCRYDHVDIFDGGNDTDHKVDRYCGSKLHEIYEYTKDLTYTDTRSPEYRLQGVILDISTFRLFQAVRSDKSEEKTNRPFIKVRFANKGIDKLNLGQILNHKTVTEKTPPYFKRKEDPCISFSYTLTVASKIYNYKRFLQCIDLSNPSLHPLPCECSSSDFNYSPCRHVITGDLIIVENDKLRELLKKGPKYRESMSFTWKQNVKIIMDSCEEYPRRWAKKEDVQLDTLSEWIKSIRGLLLSRIYRLKSTVNTSFEFIFKDPDIITELTYPQEQYVITPADKASNNYTFTCKQYYFDSLVKELGLNSIPGNPTYTPTNLSDSEIIDNHKSALASFGFDTNNLDLDLPYLNCIPKMHKNPYKQRFIAGSSKCSTKSVSILLTKVLSEIKSGLQKYYSTVYSRSGINQMWILKNSK</sequence>
<comment type="caution">
    <text evidence="5">The sequence shown here is derived from an EMBL/GenBank/DDBJ whole genome shotgun (WGS) entry which is preliminary data.</text>
</comment>
<evidence type="ECO:0000256" key="2">
    <source>
        <dbReference type="ARBA" id="ARBA00023157"/>
    </source>
</evidence>
<protein>
    <recommendedName>
        <fullName evidence="4">CUB domain-containing protein</fullName>
    </recommendedName>
</protein>
<evidence type="ECO:0000256" key="3">
    <source>
        <dbReference type="PROSITE-ProRule" id="PRU00059"/>
    </source>
</evidence>
<dbReference type="Pfam" id="PF00431">
    <property type="entry name" value="CUB"/>
    <property type="match status" value="1"/>
</dbReference>
<evidence type="ECO:0000259" key="4">
    <source>
        <dbReference type="PROSITE" id="PS01180"/>
    </source>
</evidence>
<dbReference type="PROSITE" id="PS01180">
    <property type="entry name" value="CUB"/>
    <property type="match status" value="1"/>
</dbReference>
<dbReference type="SMART" id="SM00042">
    <property type="entry name" value="CUB"/>
    <property type="match status" value="1"/>
</dbReference>
<dbReference type="AlphaFoldDB" id="A0AA88XWD0"/>
<name>A0AA88XWD0_PINIB</name>
<evidence type="ECO:0000313" key="5">
    <source>
        <dbReference type="EMBL" id="KAK3091612.1"/>
    </source>
</evidence>
<reference evidence="5" key="1">
    <citation type="submission" date="2019-08" db="EMBL/GenBank/DDBJ databases">
        <title>The improved chromosome-level genome for the pearl oyster Pinctada fucata martensii using PacBio sequencing and Hi-C.</title>
        <authorList>
            <person name="Zheng Z."/>
        </authorList>
    </citation>
    <scope>NUCLEOTIDE SEQUENCE</scope>
    <source>
        <strain evidence="5">ZZ-2019</strain>
        <tissue evidence="5">Adductor muscle</tissue>
    </source>
</reference>
<dbReference type="Proteomes" id="UP001186944">
    <property type="component" value="Unassembled WGS sequence"/>
</dbReference>
<dbReference type="InterPro" id="IPR000859">
    <property type="entry name" value="CUB_dom"/>
</dbReference>
<evidence type="ECO:0000313" key="6">
    <source>
        <dbReference type="Proteomes" id="UP001186944"/>
    </source>
</evidence>
<keyword evidence="2" id="KW-1015">Disulfide bond</keyword>
<keyword evidence="6" id="KW-1185">Reference proteome</keyword>
<accession>A0AA88XWD0</accession>
<feature type="domain" description="CUB" evidence="4">
    <location>
        <begin position="24"/>
        <end position="165"/>
    </location>
</feature>
<organism evidence="5 6">
    <name type="scientific">Pinctada imbricata</name>
    <name type="common">Atlantic pearl-oyster</name>
    <name type="synonym">Pinctada martensii</name>
    <dbReference type="NCBI Taxonomy" id="66713"/>
    <lineage>
        <taxon>Eukaryota</taxon>
        <taxon>Metazoa</taxon>
        <taxon>Spiralia</taxon>
        <taxon>Lophotrochozoa</taxon>
        <taxon>Mollusca</taxon>
        <taxon>Bivalvia</taxon>
        <taxon>Autobranchia</taxon>
        <taxon>Pteriomorphia</taxon>
        <taxon>Pterioida</taxon>
        <taxon>Pterioidea</taxon>
        <taxon>Pteriidae</taxon>
        <taxon>Pinctada</taxon>
    </lineage>
</organism>
<dbReference type="EMBL" id="VSWD01000010">
    <property type="protein sequence ID" value="KAK3091612.1"/>
    <property type="molecule type" value="Genomic_DNA"/>
</dbReference>
<proteinExistence type="predicted"/>
<keyword evidence="1" id="KW-0677">Repeat</keyword>
<dbReference type="PANTHER" id="PTHR24251:SF37">
    <property type="entry name" value="CUB DOMAIN-CONTAINING PROTEIN"/>
    <property type="match status" value="1"/>
</dbReference>
<evidence type="ECO:0000256" key="1">
    <source>
        <dbReference type="ARBA" id="ARBA00022737"/>
    </source>
</evidence>
<gene>
    <name evidence="5" type="ORF">FSP39_021192</name>
</gene>
<dbReference type="Gene3D" id="2.60.120.290">
    <property type="entry name" value="Spermadhesin, CUB domain"/>
    <property type="match status" value="1"/>
</dbReference>
<dbReference type="SUPFAM" id="SSF49854">
    <property type="entry name" value="Spermadhesin, CUB domain"/>
    <property type="match status" value="1"/>
</dbReference>
<dbReference type="CDD" id="cd00041">
    <property type="entry name" value="CUB"/>
    <property type="match status" value="1"/>
</dbReference>
<comment type="caution">
    <text evidence="3">Lacks conserved residue(s) required for the propagation of feature annotation.</text>
</comment>